<dbReference type="Pfam" id="PF07963">
    <property type="entry name" value="N_methyl"/>
    <property type="match status" value="1"/>
</dbReference>
<gene>
    <name evidence="2" type="ORF">COU09_01055</name>
</gene>
<keyword evidence="1" id="KW-0812">Transmembrane</keyword>
<sequence length="203" mass="22345">MKVLRNNKGFTLLEIVIGMAIGIGIMVLITYLIGDLSEQNLRFTQTLTGQESAQQTLQVMIPEIRSAAPSNIGNYPIEQAGTSTLIFYSDTNGDGFLERIRYYLSGDVFNKGVIKPTGNPLEYNSNNEKSYSLVSSIVNGDSPIFSYYGANATSSQSAPLSQPVDINSVRMIKVSLIFNQGDEYNPNIVGIENQATIRNLRFQ</sequence>
<evidence type="ECO:0008006" key="4">
    <source>
        <dbReference type="Google" id="ProtNLM"/>
    </source>
</evidence>
<feature type="transmembrane region" description="Helical" evidence="1">
    <location>
        <begin position="12"/>
        <end position="33"/>
    </location>
</feature>
<evidence type="ECO:0000313" key="3">
    <source>
        <dbReference type="Proteomes" id="UP000229615"/>
    </source>
</evidence>
<accession>A0A2H0UQJ2</accession>
<name>A0A2H0UQJ2_9BACT</name>
<dbReference type="EMBL" id="PFBB01000012">
    <property type="protein sequence ID" value="PIR88663.1"/>
    <property type="molecule type" value="Genomic_DNA"/>
</dbReference>
<protein>
    <recommendedName>
        <fullName evidence="4">Prepilin-type N-terminal cleavage/methylation domain-containing protein</fullName>
    </recommendedName>
</protein>
<keyword evidence="1" id="KW-0472">Membrane</keyword>
<evidence type="ECO:0000313" key="2">
    <source>
        <dbReference type="EMBL" id="PIR88663.1"/>
    </source>
</evidence>
<dbReference type="AlphaFoldDB" id="A0A2H0UQJ2"/>
<reference evidence="3" key="1">
    <citation type="submission" date="2017-09" db="EMBL/GenBank/DDBJ databases">
        <title>Depth-based differentiation of microbial function through sediment-hosted aquifers and enrichment of novel symbionts in the deep terrestrial subsurface.</title>
        <authorList>
            <person name="Probst A.J."/>
            <person name="Ladd B."/>
            <person name="Jarett J.K."/>
            <person name="Geller-Mcgrath D.E."/>
            <person name="Sieber C.M.K."/>
            <person name="Emerson J.B."/>
            <person name="Anantharaman K."/>
            <person name="Thomas B.C."/>
            <person name="Malmstrom R."/>
            <person name="Stieglmeier M."/>
            <person name="Klingl A."/>
            <person name="Woyke T."/>
            <person name="Ryan C.M."/>
            <person name="Banfield J.F."/>
        </authorList>
    </citation>
    <scope>NUCLEOTIDE SEQUENCE [LARGE SCALE GENOMIC DNA]</scope>
</reference>
<proteinExistence type="predicted"/>
<organism evidence="2 3">
    <name type="scientific">Candidatus Harrisonbacteria bacterium CG10_big_fil_rev_8_21_14_0_10_44_23</name>
    <dbReference type="NCBI Taxonomy" id="1974585"/>
    <lineage>
        <taxon>Bacteria</taxon>
        <taxon>Candidatus Harrisoniibacteriota</taxon>
    </lineage>
</organism>
<evidence type="ECO:0000256" key="1">
    <source>
        <dbReference type="SAM" id="Phobius"/>
    </source>
</evidence>
<comment type="caution">
    <text evidence="2">The sequence shown here is derived from an EMBL/GenBank/DDBJ whole genome shotgun (WGS) entry which is preliminary data.</text>
</comment>
<dbReference type="Proteomes" id="UP000229615">
    <property type="component" value="Unassembled WGS sequence"/>
</dbReference>
<keyword evidence="1" id="KW-1133">Transmembrane helix</keyword>
<dbReference type="InterPro" id="IPR012902">
    <property type="entry name" value="N_methyl_site"/>
</dbReference>